<protein>
    <submittedName>
        <fullName evidence="1">Uncharacterized protein</fullName>
    </submittedName>
</protein>
<organism evidence="1">
    <name type="scientific">Rhizophora mucronata</name>
    <name type="common">Asiatic mangrove</name>
    <dbReference type="NCBI Taxonomy" id="61149"/>
    <lineage>
        <taxon>Eukaryota</taxon>
        <taxon>Viridiplantae</taxon>
        <taxon>Streptophyta</taxon>
        <taxon>Embryophyta</taxon>
        <taxon>Tracheophyta</taxon>
        <taxon>Spermatophyta</taxon>
        <taxon>Magnoliopsida</taxon>
        <taxon>eudicotyledons</taxon>
        <taxon>Gunneridae</taxon>
        <taxon>Pentapetalae</taxon>
        <taxon>rosids</taxon>
        <taxon>fabids</taxon>
        <taxon>Malpighiales</taxon>
        <taxon>Rhizophoraceae</taxon>
        <taxon>Rhizophora</taxon>
    </lineage>
</organism>
<reference evidence="1" key="1">
    <citation type="submission" date="2018-02" db="EMBL/GenBank/DDBJ databases">
        <title>Rhizophora mucronata_Transcriptome.</title>
        <authorList>
            <person name="Meera S.P."/>
            <person name="Sreeshan A."/>
            <person name="Augustine A."/>
        </authorList>
    </citation>
    <scope>NUCLEOTIDE SEQUENCE</scope>
    <source>
        <tissue evidence="1">Leaf</tissue>
    </source>
</reference>
<name>A0A2P2NDD1_RHIMU</name>
<dbReference type="EMBL" id="GGEC01060007">
    <property type="protein sequence ID" value="MBX40491.1"/>
    <property type="molecule type" value="Transcribed_RNA"/>
</dbReference>
<evidence type="ECO:0000313" key="1">
    <source>
        <dbReference type="EMBL" id="MBX40491.1"/>
    </source>
</evidence>
<sequence>MLNETKLLYHLINKFVIKVSKS</sequence>
<accession>A0A2P2NDD1</accession>
<dbReference type="AlphaFoldDB" id="A0A2P2NDD1"/>
<proteinExistence type="predicted"/>